<proteinExistence type="inferred from homology"/>
<dbReference type="InterPro" id="IPR006140">
    <property type="entry name" value="D-isomer_DH_NAD-bd"/>
</dbReference>
<feature type="domain" description="D-isomer specific 2-hydroxyacid dehydrogenase catalytic" evidence="5">
    <location>
        <begin position="22"/>
        <end position="317"/>
    </location>
</feature>
<evidence type="ECO:0000256" key="4">
    <source>
        <dbReference type="RuleBase" id="RU003719"/>
    </source>
</evidence>
<organism evidence="7 8">
    <name type="scientific">Natronococcus pandeyae</name>
    <dbReference type="NCBI Taxonomy" id="2055836"/>
    <lineage>
        <taxon>Archaea</taxon>
        <taxon>Methanobacteriati</taxon>
        <taxon>Methanobacteriota</taxon>
        <taxon>Stenosarchaea group</taxon>
        <taxon>Halobacteria</taxon>
        <taxon>Halobacteriales</taxon>
        <taxon>Natrialbaceae</taxon>
        <taxon>Natronococcus</taxon>
    </lineage>
</organism>
<keyword evidence="3" id="KW-0520">NAD</keyword>
<dbReference type="EMBL" id="PHNJ01000003">
    <property type="protein sequence ID" value="TYL39186.1"/>
    <property type="molecule type" value="Genomic_DNA"/>
</dbReference>
<evidence type="ECO:0000313" key="8">
    <source>
        <dbReference type="Proteomes" id="UP000766904"/>
    </source>
</evidence>
<dbReference type="GO" id="GO:0051287">
    <property type="term" value="F:NAD binding"/>
    <property type="evidence" value="ECO:0007669"/>
    <property type="project" value="InterPro"/>
</dbReference>
<evidence type="ECO:0000256" key="2">
    <source>
        <dbReference type="ARBA" id="ARBA00023002"/>
    </source>
</evidence>
<dbReference type="RefSeq" id="WP_148857328.1">
    <property type="nucleotide sequence ID" value="NZ_PHNJ01000003.1"/>
</dbReference>
<dbReference type="SUPFAM" id="SSF52283">
    <property type="entry name" value="Formate/glycerate dehydrogenase catalytic domain-like"/>
    <property type="match status" value="1"/>
</dbReference>
<dbReference type="CDD" id="cd05299">
    <property type="entry name" value="CtBP_dh"/>
    <property type="match status" value="1"/>
</dbReference>
<sequence>MTDTILVTDFDFPDLDIERRVVDERDAELVSAQAETADEVIEAAREADADALLAQYAPIDEHVLDELDVQAVGRYGIGVDTVDLDAATDNGVVVVNVPDYCEDEVATHTIALLFACVRKTSLYDRAIDDGTWDWTIGAPIHRLPGKTLGFAAFGKIPQRIAKRLSGFEFELVAYDPYQSEDELAEYGVEKVSFDGLLERADIVSTHAPLTEETRELFDAEAFAAMDDDAILLNTARGEVVDTDALATALENDELAAAGLDVLPTEPPEDSPLVGRDDVVLTPHVAWYSEESYVDLHETVTRDVLRVLNGDRPENPVNENGLSD</sequence>
<evidence type="ECO:0000259" key="5">
    <source>
        <dbReference type="Pfam" id="PF00389"/>
    </source>
</evidence>
<evidence type="ECO:0000256" key="1">
    <source>
        <dbReference type="ARBA" id="ARBA00005854"/>
    </source>
</evidence>
<reference evidence="7" key="1">
    <citation type="submission" date="2017-11" db="EMBL/GenBank/DDBJ databases">
        <authorList>
            <person name="Kajale S.C."/>
            <person name="Sharma A."/>
        </authorList>
    </citation>
    <scope>NUCLEOTIDE SEQUENCE</scope>
    <source>
        <strain evidence="7">LS1_42</strain>
    </source>
</reference>
<dbReference type="GO" id="GO:0003714">
    <property type="term" value="F:transcription corepressor activity"/>
    <property type="evidence" value="ECO:0007669"/>
    <property type="project" value="InterPro"/>
</dbReference>
<dbReference type="OrthoDB" id="34275at2157"/>
<comment type="caution">
    <text evidence="7">The sequence shown here is derived from an EMBL/GenBank/DDBJ whole genome shotgun (WGS) entry which is preliminary data.</text>
</comment>
<dbReference type="PANTHER" id="PTHR42789:SF1">
    <property type="entry name" value="D-ISOMER SPECIFIC 2-HYDROXYACID DEHYDROGENASE FAMILY PROTEIN (AFU_ORTHOLOGUE AFUA_6G10090)"/>
    <property type="match status" value="1"/>
</dbReference>
<dbReference type="PANTHER" id="PTHR42789">
    <property type="entry name" value="D-ISOMER SPECIFIC 2-HYDROXYACID DEHYDROGENASE FAMILY PROTEIN (AFU_ORTHOLOGUE AFUA_6G10090)"/>
    <property type="match status" value="1"/>
</dbReference>
<keyword evidence="8" id="KW-1185">Reference proteome</keyword>
<feature type="domain" description="D-isomer specific 2-hydroxyacid dehydrogenase NAD-binding" evidence="6">
    <location>
        <begin position="110"/>
        <end position="285"/>
    </location>
</feature>
<keyword evidence="2 4" id="KW-0560">Oxidoreductase</keyword>
<dbReference type="InterPro" id="IPR050857">
    <property type="entry name" value="D-2-hydroxyacid_DH"/>
</dbReference>
<gene>
    <name evidence="7" type="ORF">CV102_07830</name>
</gene>
<protein>
    <submittedName>
        <fullName evidence="7">C-terminal binding protein</fullName>
    </submittedName>
</protein>
<dbReference type="InterPro" id="IPR006139">
    <property type="entry name" value="D-isomer_2_OHA_DH_cat_dom"/>
</dbReference>
<dbReference type="AlphaFoldDB" id="A0A8J8TQS0"/>
<dbReference type="SUPFAM" id="SSF51735">
    <property type="entry name" value="NAD(P)-binding Rossmann-fold domains"/>
    <property type="match status" value="1"/>
</dbReference>
<dbReference type="Pfam" id="PF00389">
    <property type="entry name" value="2-Hacid_dh"/>
    <property type="match status" value="1"/>
</dbReference>
<dbReference type="Proteomes" id="UP000766904">
    <property type="component" value="Unassembled WGS sequence"/>
</dbReference>
<dbReference type="Pfam" id="PF02826">
    <property type="entry name" value="2-Hacid_dh_C"/>
    <property type="match status" value="1"/>
</dbReference>
<name>A0A8J8TQS0_9EURY</name>
<dbReference type="Gene3D" id="3.40.50.720">
    <property type="entry name" value="NAD(P)-binding Rossmann-like Domain"/>
    <property type="match status" value="2"/>
</dbReference>
<dbReference type="InterPro" id="IPR036291">
    <property type="entry name" value="NAD(P)-bd_dom_sf"/>
</dbReference>
<evidence type="ECO:0000313" key="7">
    <source>
        <dbReference type="EMBL" id="TYL39186.1"/>
    </source>
</evidence>
<dbReference type="InterPro" id="IPR043322">
    <property type="entry name" value="CtBP"/>
</dbReference>
<evidence type="ECO:0000256" key="3">
    <source>
        <dbReference type="ARBA" id="ARBA00023027"/>
    </source>
</evidence>
<evidence type="ECO:0000259" key="6">
    <source>
        <dbReference type="Pfam" id="PF02826"/>
    </source>
</evidence>
<accession>A0A8J8TQS0</accession>
<comment type="similarity">
    <text evidence="1 4">Belongs to the D-isomer specific 2-hydroxyacid dehydrogenase family.</text>
</comment>
<dbReference type="GO" id="GO:0016616">
    <property type="term" value="F:oxidoreductase activity, acting on the CH-OH group of donors, NAD or NADP as acceptor"/>
    <property type="evidence" value="ECO:0007669"/>
    <property type="project" value="InterPro"/>
</dbReference>